<dbReference type="PANTHER" id="PTHR43736:SF1">
    <property type="entry name" value="DIHYDRONEOPTERIN TRIPHOSPHATE DIPHOSPHATASE"/>
    <property type="match status" value="1"/>
</dbReference>
<protein>
    <recommendedName>
        <fullName evidence="2">Nudix hydrolase domain-containing protein</fullName>
    </recommendedName>
</protein>
<proteinExistence type="predicted"/>
<organism evidence="3 4">
    <name type="scientific">Fusarium oxysporum f. sp. lycopersici (strain 4287 / CBS 123668 / FGSC 9935 / NRRL 34936)</name>
    <name type="common">Fusarium vascular wilt of tomato</name>
    <dbReference type="NCBI Taxonomy" id="426428"/>
    <lineage>
        <taxon>Eukaryota</taxon>
        <taxon>Fungi</taxon>
        <taxon>Dikarya</taxon>
        <taxon>Ascomycota</taxon>
        <taxon>Pezizomycotina</taxon>
        <taxon>Sordariomycetes</taxon>
        <taxon>Hypocreomycetidae</taxon>
        <taxon>Hypocreales</taxon>
        <taxon>Nectriaceae</taxon>
        <taxon>Fusarium</taxon>
        <taxon>Fusarium oxysporum species complex</taxon>
    </lineage>
</organism>
<gene>
    <name evidence="3" type="ORF">FOXG_12494</name>
</gene>
<dbReference type="EMBL" id="DS231713">
    <property type="protein sequence ID" value="KNB13821.1"/>
    <property type="molecule type" value="Genomic_DNA"/>
</dbReference>
<evidence type="ECO:0000256" key="1">
    <source>
        <dbReference type="ARBA" id="ARBA00022801"/>
    </source>
</evidence>
<dbReference type="CDD" id="cd02883">
    <property type="entry name" value="NUDIX_Hydrolase"/>
    <property type="match status" value="1"/>
</dbReference>
<sequence length="197" mass="22792">MSSNERPTYDTPQMNGTMGIIVHGEQVLILEKRLKTREILENGPPGTYRAGVCMNLLDSTNYSVPIDSWAFPGGKVDDGETPEEAVVRECEEEVGLKVKIRPIGDEPIWGVTDDCLDQFWRCHFYVVVQTDPNQQPELKEPHKHVQWMWIKWTELWAKIKEPSDMKFFISMTNMVEKYDRRGDPANLERRQPANILT</sequence>
<dbReference type="KEGG" id="fox:FOXG_12494"/>
<name>A0A0J9VST3_FUSO4</name>
<dbReference type="PROSITE" id="PS51462">
    <property type="entry name" value="NUDIX"/>
    <property type="match status" value="1"/>
</dbReference>
<dbReference type="AlphaFoldDB" id="A0A0J9VST3"/>
<dbReference type="GO" id="GO:0016787">
    <property type="term" value="F:hydrolase activity"/>
    <property type="evidence" value="ECO:0007669"/>
    <property type="project" value="UniProtKB-KW"/>
</dbReference>
<dbReference type="Proteomes" id="UP000009097">
    <property type="component" value="Unassembled WGS sequence"/>
</dbReference>
<evidence type="ECO:0000313" key="3">
    <source>
        <dbReference type="EMBL" id="KNB13821.1"/>
    </source>
</evidence>
<dbReference type="SUPFAM" id="SSF55811">
    <property type="entry name" value="Nudix"/>
    <property type="match status" value="1"/>
</dbReference>
<dbReference type="Gene3D" id="3.90.79.10">
    <property type="entry name" value="Nucleoside Triphosphate Pyrophosphohydrolase"/>
    <property type="match status" value="1"/>
</dbReference>
<reference evidence="3" key="2">
    <citation type="journal article" date="2010" name="Nature">
        <title>Comparative genomics reveals mobile pathogenicity chromosomes in Fusarium.</title>
        <authorList>
            <person name="Ma L.J."/>
            <person name="van der Does H.C."/>
            <person name="Borkovich K.A."/>
            <person name="Coleman J.J."/>
            <person name="Daboussi M.J."/>
            <person name="Di Pietro A."/>
            <person name="Dufresne M."/>
            <person name="Freitag M."/>
            <person name="Grabherr M."/>
            <person name="Henrissat B."/>
            <person name="Houterman P.M."/>
            <person name="Kang S."/>
            <person name="Shim W.B."/>
            <person name="Woloshuk C."/>
            <person name="Xie X."/>
            <person name="Xu J.R."/>
            <person name="Antoniw J."/>
            <person name="Baker S.E."/>
            <person name="Bluhm B.H."/>
            <person name="Breakspear A."/>
            <person name="Brown D.W."/>
            <person name="Butchko R.A."/>
            <person name="Chapman S."/>
            <person name="Coulson R."/>
            <person name="Coutinho P.M."/>
            <person name="Danchin E.G."/>
            <person name="Diener A."/>
            <person name="Gale L.R."/>
            <person name="Gardiner D.M."/>
            <person name="Goff S."/>
            <person name="Hammond-Kosack K.E."/>
            <person name="Hilburn K."/>
            <person name="Hua-Van A."/>
            <person name="Jonkers W."/>
            <person name="Kazan K."/>
            <person name="Kodira C.D."/>
            <person name="Koehrsen M."/>
            <person name="Kumar L."/>
            <person name="Lee Y.H."/>
            <person name="Li L."/>
            <person name="Manners J.M."/>
            <person name="Miranda-Saavedra D."/>
            <person name="Mukherjee M."/>
            <person name="Park G."/>
            <person name="Park J."/>
            <person name="Park S.Y."/>
            <person name="Proctor R.H."/>
            <person name="Regev A."/>
            <person name="Ruiz-Roldan M.C."/>
            <person name="Sain D."/>
            <person name="Sakthikumar S."/>
            <person name="Sykes S."/>
            <person name="Schwartz D.C."/>
            <person name="Turgeon B.G."/>
            <person name="Wapinski I."/>
            <person name="Yoder O."/>
            <person name="Young S."/>
            <person name="Zeng Q."/>
            <person name="Zhou S."/>
            <person name="Galagan J."/>
            <person name="Cuomo C.A."/>
            <person name="Kistler H.C."/>
            <person name="Rep M."/>
        </authorList>
    </citation>
    <scope>NUCLEOTIDE SEQUENCE [LARGE SCALE GENOMIC DNA]</scope>
    <source>
        <strain evidence="3">4287</strain>
    </source>
</reference>
<feature type="domain" description="Nudix hydrolase" evidence="2">
    <location>
        <begin position="12"/>
        <end position="175"/>
    </location>
</feature>
<accession>A0A0J9VST3</accession>
<dbReference type="VEuPathDB" id="FungiDB:FOXG_12494"/>
<keyword evidence="1" id="KW-0378">Hydrolase</keyword>
<dbReference type="PRINTS" id="PR00502">
    <property type="entry name" value="NUDIXFAMILY"/>
</dbReference>
<dbReference type="InterPro" id="IPR015797">
    <property type="entry name" value="NUDIX_hydrolase-like_dom_sf"/>
</dbReference>
<dbReference type="GeneID" id="28953826"/>
<dbReference type="RefSeq" id="XP_018251866.1">
    <property type="nucleotide sequence ID" value="XM_018392290.1"/>
</dbReference>
<evidence type="ECO:0000313" key="4">
    <source>
        <dbReference type="Proteomes" id="UP000009097"/>
    </source>
</evidence>
<dbReference type="PANTHER" id="PTHR43736">
    <property type="entry name" value="ADP-RIBOSE PYROPHOSPHATASE"/>
    <property type="match status" value="1"/>
</dbReference>
<reference evidence="3" key="1">
    <citation type="submission" date="2007-04" db="EMBL/GenBank/DDBJ databases">
        <authorList>
            <consortium name="The Broad Institute Genome Sequencing Platform"/>
            <person name="Birren B."/>
            <person name="Lander E."/>
            <person name="Galagan J."/>
            <person name="Nusbaum C."/>
            <person name="Devon K."/>
            <person name="Ma L.-J."/>
            <person name="Jaffe D."/>
            <person name="Butler J."/>
            <person name="Alvarez P."/>
            <person name="Gnerre S."/>
            <person name="Grabherr M."/>
            <person name="Kleber M."/>
            <person name="Mauceli E."/>
            <person name="Brockman W."/>
            <person name="MacCallum I.A."/>
            <person name="Young S."/>
            <person name="LaButti K."/>
            <person name="DeCaprio D."/>
            <person name="Crawford M."/>
            <person name="Koehrsen M."/>
            <person name="Engels R."/>
            <person name="Montgomery P."/>
            <person name="Pearson M."/>
            <person name="Howarth C."/>
            <person name="Larson L."/>
            <person name="White J."/>
            <person name="O'Leary S."/>
            <person name="Kodira C."/>
            <person name="Zeng Q."/>
            <person name="Yandava C."/>
            <person name="Alvarado L."/>
            <person name="Kistler C."/>
            <person name="Shim W.-B."/>
            <person name="Kang S."/>
            <person name="Woloshuk C."/>
        </authorList>
    </citation>
    <scope>NUCLEOTIDE SEQUENCE</scope>
    <source>
        <strain evidence="3">4287</strain>
    </source>
</reference>
<dbReference type="Pfam" id="PF00293">
    <property type="entry name" value="NUDIX"/>
    <property type="match status" value="1"/>
</dbReference>
<dbReference type="InterPro" id="IPR020476">
    <property type="entry name" value="Nudix_hydrolase"/>
</dbReference>
<evidence type="ECO:0000259" key="2">
    <source>
        <dbReference type="PROSITE" id="PS51462"/>
    </source>
</evidence>
<dbReference type="InterPro" id="IPR000086">
    <property type="entry name" value="NUDIX_hydrolase_dom"/>
</dbReference>